<evidence type="ECO:0000256" key="6">
    <source>
        <dbReference type="ARBA" id="ARBA00022958"/>
    </source>
</evidence>
<evidence type="ECO:0000256" key="5">
    <source>
        <dbReference type="ARBA" id="ARBA00022692"/>
    </source>
</evidence>
<feature type="transmembrane region" description="Helical" evidence="14">
    <location>
        <begin position="202"/>
        <end position="225"/>
    </location>
</feature>
<comment type="catalytic activity">
    <reaction evidence="13">
        <text>K(+)(in) + H(+)(out) = K(+)(out) + H(+)(in)</text>
        <dbReference type="Rhea" id="RHEA:29467"/>
        <dbReference type="ChEBI" id="CHEBI:15378"/>
        <dbReference type="ChEBI" id="CHEBI:29103"/>
    </reaction>
</comment>
<dbReference type="PANTHER" id="PTHR10110:SF86">
    <property type="entry name" value="SODIUM_HYDROGEN EXCHANGER 7"/>
    <property type="match status" value="1"/>
</dbReference>
<feature type="domain" description="Cation/H+ exchanger transmembrane" evidence="15">
    <location>
        <begin position="123"/>
        <end position="422"/>
    </location>
</feature>
<keyword evidence="4" id="KW-0633">Potassium transport</keyword>
<evidence type="ECO:0000256" key="4">
    <source>
        <dbReference type="ARBA" id="ARBA00022538"/>
    </source>
</evidence>
<organism evidence="16 17">
    <name type="scientific">Phtheirospermum japonicum</name>
    <dbReference type="NCBI Taxonomy" id="374723"/>
    <lineage>
        <taxon>Eukaryota</taxon>
        <taxon>Viridiplantae</taxon>
        <taxon>Streptophyta</taxon>
        <taxon>Embryophyta</taxon>
        <taxon>Tracheophyta</taxon>
        <taxon>Spermatophyta</taxon>
        <taxon>Magnoliopsida</taxon>
        <taxon>eudicotyledons</taxon>
        <taxon>Gunneridae</taxon>
        <taxon>Pentapetalae</taxon>
        <taxon>asterids</taxon>
        <taxon>lamiids</taxon>
        <taxon>Lamiales</taxon>
        <taxon>Orobanchaceae</taxon>
        <taxon>Orobanchaceae incertae sedis</taxon>
        <taxon>Phtheirospermum</taxon>
    </lineage>
</organism>
<dbReference type="GO" id="GO:0009941">
    <property type="term" value="C:chloroplast envelope"/>
    <property type="evidence" value="ECO:0007669"/>
    <property type="project" value="TreeGrafter"/>
</dbReference>
<dbReference type="InterPro" id="IPR006153">
    <property type="entry name" value="Cation/H_exchanger_TM"/>
</dbReference>
<evidence type="ECO:0000256" key="1">
    <source>
        <dbReference type="ARBA" id="ARBA00004651"/>
    </source>
</evidence>
<keyword evidence="10 14" id="KW-0472">Membrane</keyword>
<evidence type="ECO:0000313" key="17">
    <source>
        <dbReference type="Proteomes" id="UP000653305"/>
    </source>
</evidence>
<evidence type="ECO:0000256" key="2">
    <source>
        <dbReference type="ARBA" id="ARBA00022448"/>
    </source>
</evidence>
<dbReference type="GO" id="GO:0051453">
    <property type="term" value="P:regulation of intracellular pH"/>
    <property type="evidence" value="ECO:0007669"/>
    <property type="project" value="TreeGrafter"/>
</dbReference>
<keyword evidence="9" id="KW-0406">Ion transport</keyword>
<comment type="subcellular location">
    <subcellularLocation>
        <location evidence="1">Cell membrane</location>
        <topology evidence="1">Multi-pass membrane protein</topology>
    </subcellularLocation>
</comment>
<feature type="transmembrane region" description="Helical" evidence="14">
    <location>
        <begin position="328"/>
        <end position="351"/>
    </location>
</feature>
<dbReference type="Pfam" id="PF00999">
    <property type="entry name" value="Na_H_Exchanger"/>
    <property type="match status" value="1"/>
</dbReference>
<feature type="transmembrane region" description="Helical" evidence="14">
    <location>
        <begin position="100"/>
        <end position="122"/>
    </location>
</feature>
<keyword evidence="8" id="KW-0915">Sodium</keyword>
<comment type="catalytic activity">
    <reaction evidence="12">
        <text>Na(+)(in) + H(+)(out) = Na(+)(out) + H(+)(in)</text>
        <dbReference type="Rhea" id="RHEA:29419"/>
        <dbReference type="ChEBI" id="CHEBI:15378"/>
        <dbReference type="ChEBI" id="CHEBI:29101"/>
    </reaction>
</comment>
<evidence type="ECO:0000256" key="7">
    <source>
        <dbReference type="ARBA" id="ARBA00022989"/>
    </source>
</evidence>
<evidence type="ECO:0000256" key="3">
    <source>
        <dbReference type="ARBA" id="ARBA00022475"/>
    </source>
</evidence>
<keyword evidence="11" id="KW-0739">Sodium transport</keyword>
<evidence type="ECO:0000259" key="15">
    <source>
        <dbReference type="Pfam" id="PF00999"/>
    </source>
</evidence>
<accession>A0A830BPU9</accession>
<evidence type="ECO:0000256" key="14">
    <source>
        <dbReference type="SAM" id="Phobius"/>
    </source>
</evidence>
<dbReference type="GO" id="GO:0015385">
    <property type="term" value="F:sodium:proton antiporter activity"/>
    <property type="evidence" value="ECO:0007669"/>
    <property type="project" value="InterPro"/>
</dbReference>
<evidence type="ECO:0000313" key="16">
    <source>
        <dbReference type="EMBL" id="GFP86564.1"/>
    </source>
</evidence>
<dbReference type="InterPro" id="IPR018422">
    <property type="entry name" value="Cation/H_exchanger_CPA1"/>
</dbReference>
<protein>
    <submittedName>
        <fullName evidence="16">Sodium/hydrogen exchanger 7</fullName>
    </submittedName>
</protein>
<evidence type="ECO:0000256" key="11">
    <source>
        <dbReference type="ARBA" id="ARBA00023201"/>
    </source>
</evidence>
<evidence type="ECO:0000256" key="8">
    <source>
        <dbReference type="ARBA" id="ARBA00023053"/>
    </source>
</evidence>
<dbReference type="Gene3D" id="6.10.140.1330">
    <property type="match status" value="1"/>
</dbReference>
<name>A0A830BPU9_9LAMI</name>
<keyword evidence="6" id="KW-0630">Potassium</keyword>
<evidence type="ECO:0000256" key="9">
    <source>
        <dbReference type="ARBA" id="ARBA00023065"/>
    </source>
</evidence>
<feature type="transmembrane region" description="Helical" evidence="14">
    <location>
        <begin position="288"/>
        <end position="308"/>
    </location>
</feature>
<evidence type="ECO:0000256" key="13">
    <source>
        <dbReference type="ARBA" id="ARBA00047912"/>
    </source>
</evidence>
<reference evidence="16" key="1">
    <citation type="submission" date="2020-07" db="EMBL/GenBank/DDBJ databases">
        <title>Ethylene signaling mediates host invasion by parasitic plants.</title>
        <authorList>
            <person name="Yoshida S."/>
        </authorList>
    </citation>
    <scope>NUCLEOTIDE SEQUENCE</scope>
    <source>
        <strain evidence="16">Okayama</strain>
    </source>
</reference>
<dbReference type="OrthoDB" id="441412at2759"/>
<feature type="transmembrane region" description="Helical" evidence="14">
    <location>
        <begin position="232"/>
        <end position="250"/>
    </location>
</feature>
<gene>
    <name evidence="16" type="ORF">PHJA_000800200</name>
</gene>
<dbReference type="AlphaFoldDB" id="A0A830BPU9"/>
<keyword evidence="17" id="KW-1185">Reference proteome</keyword>
<dbReference type="GO" id="GO:0005886">
    <property type="term" value="C:plasma membrane"/>
    <property type="evidence" value="ECO:0007669"/>
    <property type="project" value="UniProtKB-SubCell"/>
</dbReference>
<keyword evidence="2" id="KW-0813">Transport</keyword>
<dbReference type="GO" id="GO:0098719">
    <property type="term" value="P:sodium ion import across plasma membrane"/>
    <property type="evidence" value="ECO:0007669"/>
    <property type="project" value="TreeGrafter"/>
</dbReference>
<sequence>MASILTVGTTSFPLRVLEESSSSSSAAAADGNPTDAVIFVGISLVLGIACRHALRGTRVPYTVALLVLGIGLGALEYGTHHRLGKIGNGIRLWADIDPDLLLAVFLPALLFESSFSMEVHLIKLVFPYNWSWKTSLLLGGLLSATDPVAVVALLKELGASKKLNTIIEGESLMNDGTAIVVFQLFYRMVLGWSFDWGALIKFLLQVSLGAVGVGLAFGIASVLWLGFIFNDTVIEISLTLAVSYIAYFTAQEGLNISGVLTVMTLGMFYSAVARTAFKGESQQSLHHFWEMVAYIANTLIFILSGVVIAESVLKSDNIYGTHEHSWGYLFLLYVLVQVSRVVVVGVLFPFLQYFGYGLDWKEAIILVWSGLRGAVALALSLSRSSDKSSYISSDTGRLFVFLTGGIVFLTLIVNGSTTQFFLHILKMDKLSAAKAKAHVGPPLSPPVNKRILNYTKYEMLNKALEAFGDLGEDEELGPADWPTVKRYIKSLNDVDCEHIHPHSTSANDDNLEHMNLKDIRVRFLNGVQAAYWIMLDEGRITQTTANLLMRSVDEAIDLVSHEALCDWKGLTSYVKMPNHYKFLQSNVVPPKLLTYFTVERLESACYI</sequence>
<proteinExistence type="predicted"/>
<feature type="transmembrane region" description="Helical" evidence="14">
    <location>
        <begin position="36"/>
        <end position="54"/>
    </location>
</feature>
<comment type="caution">
    <text evidence="16">The sequence shown here is derived from an EMBL/GenBank/DDBJ whole genome shotgun (WGS) entry which is preliminary data.</text>
</comment>
<dbReference type="GO" id="GO:0015386">
    <property type="term" value="F:potassium:proton antiporter activity"/>
    <property type="evidence" value="ECO:0007669"/>
    <property type="project" value="TreeGrafter"/>
</dbReference>
<dbReference type="Proteomes" id="UP000653305">
    <property type="component" value="Unassembled WGS sequence"/>
</dbReference>
<keyword evidence="3" id="KW-1003">Cell membrane</keyword>
<feature type="transmembrane region" description="Helical" evidence="14">
    <location>
        <begin position="134"/>
        <end position="154"/>
    </location>
</feature>
<feature type="transmembrane region" description="Helical" evidence="14">
    <location>
        <begin position="61"/>
        <end position="80"/>
    </location>
</feature>
<keyword evidence="7 14" id="KW-1133">Transmembrane helix</keyword>
<keyword evidence="5 14" id="KW-0812">Transmembrane</keyword>
<dbReference type="EMBL" id="BMAC01000128">
    <property type="protein sequence ID" value="GFP86564.1"/>
    <property type="molecule type" value="Genomic_DNA"/>
</dbReference>
<dbReference type="PANTHER" id="PTHR10110">
    <property type="entry name" value="SODIUM/HYDROGEN EXCHANGER"/>
    <property type="match status" value="1"/>
</dbReference>
<feature type="transmembrane region" description="Helical" evidence="14">
    <location>
        <begin position="363"/>
        <end position="381"/>
    </location>
</feature>
<evidence type="ECO:0000256" key="10">
    <source>
        <dbReference type="ARBA" id="ARBA00023136"/>
    </source>
</evidence>
<feature type="transmembrane region" description="Helical" evidence="14">
    <location>
        <begin position="401"/>
        <end position="425"/>
    </location>
</feature>
<evidence type="ECO:0000256" key="12">
    <source>
        <dbReference type="ARBA" id="ARBA00047524"/>
    </source>
</evidence>
<feature type="transmembrane region" description="Helical" evidence="14">
    <location>
        <begin position="256"/>
        <end position="276"/>
    </location>
</feature>